<name>A0A517Y910_9BACT</name>
<feature type="signal peptide" evidence="1">
    <location>
        <begin position="1"/>
        <end position="28"/>
    </location>
</feature>
<sequence precursor="true">MMMTFQSRRLSVASIAALLVACCGLANAQQAVHEHTHDHTSVLSVRAMQDARYVIQEISKIPGVGRVVPDYKAQTLTIIPKNNAFPSPRMIWDAAQRAQIQPARLATAHGNFNARPLR</sequence>
<feature type="chain" id="PRO_5022222436" evidence="1">
    <location>
        <begin position="29"/>
        <end position="118"/>
    </location>
</feature>
<accession>A0A517Y910</accession>
<proteinExistence type="predicted"/>
<keyword evidence="1" id="KW-0732">Signal</keyword>
<keyword evidence="3" id="KW-1185">Reference proteome</keyword>
<dbReference type="AlphaFoldDB" id="A0A517Y910"/>
<dbReference type="RefSeq" id="WP_145087494.1">
    <property type="nucleotide sequence ID" value="NZ_CP036274.1"/>
</dbReference>
<dbReference type="Proteomes" id="UP000315017">
    <property type="component" value="Chromosome"/>
</dbReference>
<evidence type="ECO:0000313" key="2">
    <source>
        <dbReference type="EMBL" id="QDU26705.1"/>
    </source>
</evidence>
<evidence type="ECO:0000313" key="3">
    <source>
        <dbReference type="Proteomes" id="UP000315017"/>
    </source>
</evidence>
<dbReference type="KEGG" id="aagg:ETAA8_17860"/>
<protein>
    <submittedName>
        <fullName evidence="2">Uncharacterized protein</fullName>
    </submittedName>
</protein>
<reference evidence="2 3" key="1">
    <citation type="submission" date="2019-02" db="EMBL/GenBank/DDBJ databases">
        <title>Deep-cultivation of Planctomycetes and their phenomic and genomic characterization uncovers novel biology.</title>
        <authorList>
            <person name="Wiegand S."/>
            <person name="Jogler M."/>
            <person name="Boedeker C."/>
            <person name="Pinto D."/>
            <person name="Vollmers J."/>
            <person name="Rivas-Marin E."/>
            <person name="Kohn T."/>
            <person name="Peeters S.H."/>
            <person name="Heuer A."/>
            <person name="Rast P."/>
            <person name="Oberbeckmann S."/>
            <person name="Bunk B."/>
            <person name="Jeske O."/>
            <person name="Meyerdierks A."/>
            <person name="Storesund J.E."/>
            <person name="Kallscheuer N."/>
            <person name="Luecker S."/>
            <person name="Lage O.M."/>
            <person name="Pohl T."/>
            <person name="Merkel B.J."/>
            <person name="Hornburger P."/>
            <person name="Mueller R.-W."/>
            <person name="Bruemmer F."/>
            <person name="Labrenz M."/>
            <person name="Spormann A.M."/>
            <person name="Op den Camp H."/>
            <person name="Overmann J."/>
            <person name="Amann R."/>
            <person name="Jetten M.S.M."/>
            <person name="Mascher T."/>
            <person name="Medema M.H."/>
            <person name="Devos D.P."/>
            <person name="Kaster A.-K."/>
            <person name="Ovreas L."/>
            <person name="Rohde M."/>
            <person name="Galperin M.Y."/>
            <person name="Jogler C."/>
        </authorList>
    </citation>
    <scope>NUCLEOTIDE SEQUENCE [LARGE SCALE GENOMIC DNA]</scope>
    <source>
        <strain evidence="2 3">ETA_A8</strain>
    </source>
</reference>
<gene>
    <name evidence="2" type="ORF">ETAA8_17860</name>
</gene>
<organism evidence="2 3">
    <name type="scientific">Anatilimnocola aggregata</name>
    <dbReference type="NCBI Taxonomy" id="2528021"/>
    <lineage>
        <taxon>Bacteria</taxon>
        <taxon>Pseudomonadati</taxon>
        <taxon>Planctomycetota</taxon>
        <taxon>Planctomycetia</taxon>
        <taxon>Pirellulales</taxon>
        <taxon>Pirellulaceae</taxon>
        <taxon>Anatilimnocola</taxon>
    </lineage>
</organism>
<evidence type="ECO:0000256" key="1">
    <source>
        <dbReference type="SAM" id="SignalP"/>
    </source>
</evidence>
<dbReference type="EMBL" id="CP036274">
    <property type="protein sequence ID" value="QDU26705.1"/>
    <property type="molecule type" value="Genomic_DNA"/>
</dbReference>
<dbReference type="OrthoDB" id="300685at2"/>